<dbReference type="AlphaFoldDB" id="A0A0A9GZ85"/>
<organism evidence="1">
    <name type="scientific">Arundo donax</name>
    <name type="common">Giant reed</name>
    <name type="synonym">Donax arundinaceus</name>
    <dbReference type="NCBI Taxonomy" id="35708"/>
    <lineage>
        <taxon>Eukaryota</taxon>
        <taxon>Viridiplantae</taxon>
        <taxon>Streptophyta</taxon>
        <taxon>Embryophyta</taxon>
        <taxon>Tracheophyta</taxon>
        <taxon>Spermatophyta</taxon>
        <taxon>Magnoliopsida</taxon>
        <taxon>Liliopsida</taxon>
        <taxon>Poales</taxon>
        <taxon>Poaceae</taxon>
        <taxon>PACMAD clade</taxon>
        <taxon>Arundinoideae</taxon>
        <taxon>Arundineae</taxon>
        <taxon>Arundo</taxon>
    </lineage>
</organism>
<reference evidence="1" key="2">
    <citation type="journal article" date="2015" name="Data Brief">
        <title>Shoot transcriptome of the giant reed, Arundo donax.</title>
        <authorList>
            <person name="Barrero R.A."/>
            <person name="Guerrero F.D."/>
            <person name="Moolhuijzen P."/>
            <person name="Goolsby J.A."/>
            <person name="Tidwell J."/>
            <person name="Bellgard S.E."/>
            <person name="Bellgard M.I."/>
        </authorList>
    </citation>
    <scope>NUCLEOTIDE SEQUENCE</scope>
    <source>
        <tissue evidence="1">Shoot tissue taken approximately 20 cm above the soil surface</tissue>
    </source>
</reference>
<reference evidence="1" key="1">
    <citation type="submission" date="2014-09" db="EMBL/GenBank/DDBJ databases">
        <authorList>
            <person name="Magalhaes I.L.F."/>
            <person name="Oliveira U."/>
            <person name="Santos F.R."/>
            <person name="Vidigal T.H.D.A."/>
            <person name="Brescovit A.D."/>
            <person name="Santos A.J."/>
        </authorList>
    </citation>
    <scope>NUCLEOTIDE SEQUENCE</scope>
    <source>
        <tissue evidence="1">Shoot tissue taken approximately 20 cm above the soil surface</tissue>
    </source>
</reference>
<protein>
    <submittedName>
        <fullName evidence="1">Uncharacterized protein</fullName>
    </submittedName>
</protein>
<sequence length="31" mass="3658">MNSEDHTYDMNIQKNVPFSLIVKKKRIPLTP</sequence>
<name>A0A0A9GZ85_ARUDO</name>
<evidence type="ECO:0000313" key="1">
    <source>
        <dbReference type="EMBL" id="JAE28854.1"/>
    </source>
</evidence>
<dbReference type="EMBL" id="GBRH01169042">
    <property type="protein sequence ID" value="JAE28854.1"/>
    <property type="molecule type" value="Transcribed_RNA"/>
</dbReference>
<accession>A0A0A9GZ85</accession>
<proteinExistence type="predicted"/>